<keyword evidence="2" id="KW-0238">DNA-binding</keyword>
<name>A0A521B7W1_9RHOB</name>
<dbReference type="PANTHER" id="PTHR30146:SF152">
    <property type="entry name" value="TRANSCRIPTIONAL REGULATORY PROTEIN"/>
    <property type="match status" value="1"/>
</dbReference>
<dbReference type="Pfam" id="PF13407">
    <property type="entry name" value="Peripla_BP_4"/>
    <property type="match status" value="1"/>
</dbReference>
<dbReference type="PANTHER" id="PTHR30146">
    <property type="entry name" value="LACI-RELATED TRANSCRIPTIONAL REPRESSOR"/>
    <property type="match status" value="1"/>
</dbReference>
<keyword evidence="1" id="KW-0805">Transcription regulation</keyword>
<dbReference type="EMBL" id="FXTK01000002">
    <property type="protein sequence ID" value="SMO43192.1"/>
    <property type="molecule type" value="Genomic_DNA"/>
</dbReference>
<dbReference type="Proteomes" id="UP000319014">
    <property type="component" value="Unassembled WGS sequence"/>
</dbReference>
<evidence type="ECO:0000259" key="4">
    <source>
        <dbReference type="PROSITE" id="PS50932"/>
    </source>
</evidence>
<keyword evidence="3" id="KW-0804">Transcription</keyword>
<dbReference type="InterPro" id="IPR025997">
    <property type="entry name" value="SBP_2_dom"/>
</dbReference>
<evidence type="ECO:0000256" key="3">
    <source>
        <dbReference type="ARBA" id="ARBA00023163"/>
    </source>
</evidence>
<gene>
    <name evidence="5" type="ORF">SAMN06265221_102147</name>
</gene>
<evidence type="ECO:0000313" key="5">
    <source>
        <dbReference type="EMBL" id="SMO43192.1"/>
    </source>
</evidence>
<sequence length="343" mass="37407">MAGRSTIDDVARAAGVSVATVDRVLNGRAKVREETARKVSEAAEAVGYHAATAIRARALAHIPELHLGIVLQKERHAFYQDFAARLEEAARHDPLHRWRLTIRFSPGQSHQDFADTIAGLAGKVQAVAATGVDHHDVTAVVSMLRSRGTPVFALLSDFAAGIRENYLGTNNLKTGRTAAWLMHRIMTHQGKIALFIGGHRFHGHDLREAGFRAYFREYAPGYTFLDTMPNLETRQLTYETTLAILARNPDLSGIYCAGGGMEGAISALQEARLGDRVALIVHELTPESRQGLLQGNVSVVLATPLQPLAQELLSSVAHVLEHGMAENPRQRFIAPLVVTPESI</sequence>
<dbReference type="PROSITE" id="PS50932">
    <property type="entry name" value="HTH_LACI_2"/>
    <property type="match status" value="1"/>
</dbReference>
<dbReference type="SMART" id="SM00354">
    <property type="entry name" value="HTH_LACI"/>
    <property type="match status" value="1"/>
</dbReference>
<dbReference type="AlphaFoldDB" id="A0A521B7W1"/>
<dbReference type="OrthoDB" id="9805774at2"/>
<evidence type="ECO:0000256" key="1">
    <source>
        <dbReference type="ARBA" id="ARBA00023015"/>
    </source>
</evidence>
<protein>
    <submittedName>
        <fullName evidence="5">Transcriptional regulator, LacI family</fullName>
    </submittedName>
</protein>
<dbReference type="InterPro" id="IPR010982">
    <property type="entry name" value="Lambda_DNA-bd_dom_sf"/>
</dbReference>
<dbReference type="GO" id="GO:0003700">
    <property type="term" value="F:DNA-binding transcription factor activity"/>
    <property type="evidence" value="ECO:0007669"/>
    <property type="project" value="TreeGrafter"/>
</dbReference>
<dbReference type="InterPro" id="IPR028082">
    <property type="entry name" value="Peripla_BP_I"/>
</dbReference>
<dbReference type="Gene3D" id="3.40.50.2300">
    <property type="match status" value="1"/>
</dbReference>
<dbReference type="Pfam" id="PF00356">
    <property type="entry name" value="LacI"/>
    <property type="match status" value="1"/>
</dbReference>
<dbReference type="CDD" id="cd06307">
    <property type="entry name" value="PBP1_sugar_binding"/>
    <property type="match status" value="1"/>
</dbReference>
<dbReference type="PROSITE" id="PS00356">
    <property type="entry name" value="HTH_LACI_1"/>
    <property type="match status" value="1"/>
</dbReference>
<dbReference type="PRINTS" id="PR00036">
    <property type="entry name" value="HTHLACI"/>
</dbReference>
<dbReference type="GO" id="GO:0000976">
    <property type="term" value="F:transcription cis-regulatory region binding"/>
    <property type="evidence" value="ECO:0007669"/>
    <property type="project" value="TreeGrafter"/>
</dbReference>
<accession>A0A521B7W1</accession>
<dbReference type="CDD" id="cd01392">
    <property type="entry name" value="HTH_LacI"/>
    <property type="match status" value="1"/>
</dbReference>
<evidence type="ECO:0000313" key="6">
    <source>
        <dbReference type="Proteomes" id="UP000319014"/>
    </source>
</evidence>
<dbReference type="SUPFAM" id="SSF53822">
    <property type="entry name" value="Periplasmic binding protein-like I"/>
    <property type="match status" value="1"/>
</dbReference>
<dbReference type="SUPFAM" id="SSF47413">
    <property type="entry name" value="lambda repressor-like DNA-binding domains"/>
    <property type="match status" value="1"/>
</dbReference>
<evidence type="ECO:0000256" key="2">
    <source>
        <dbReference type="ARBA" id="ARBA00023125"/>
    </source>
</evidence>
<dbReference type="RefSeq" id="WP_142661691.1">
    <property type="nucleotide sequence ID" value="NZ_FXTK01000002.1"/>
</dbReference>
<reference evidence="5 6" key="1">
    <citation type="submission" date="2017-05" db="EMBL/GenBank/DDBJ databases">
        <authorList>
            <person name="Varghese N."/>
            <person name="Submissions S."/>
        </authorList>
    </citation>
    <scope>NUCLEOTIDE SEQUENCE [LARGE SCALE GENOMIC DNA]</scope>
    <source>
        <strain evidence="5 6">DSM 100094</strain>
    </source>
</reference>
<feature type="domain" description="HTH lacI-type" evidence="4">
    <location>
        <begin position="5"/>
        <end position="61"/>
    </location>
</feature>
<organism evidence="5 6">
    <name type="scientific">Paracoccus laeviglucosivorans</name>
    <dbReference type="NCBI Taxonomy" id="1197861"/>
    <lineage>
        <taxon>Bacteria</taxon>
        <taxon>Pseudomonadati</taxon>
        <taxon>Pseudomonadota</taxon>
        <taxon>Alphaproteobacteria</taxon>
        <taxon>Rhodobacterales</taxon>
        <taxon>Paracoccaceae</taxon>
        <taxon>Paracoccus</taxon>
    </lineage>
</organism>
<proteinExistence type="predicted"/>
<dbReference type="Gene3D" id="1.10.260.40">
    <property type="entry name" value="lambda repressor-like DNA-binding domains"/>
    <property type="match status" value="1"/>
</dbReference>
<dbReference type="InterPro" id="IPR000843">
    <property type="entry name" value="HTH_LacI"/>
</dbReference>
<keyword evidence="6" id="KW-1185">Reference proteome</keyword>